<gene>
    <name evidence="4" type="ORF">ACFO0A_05165</name>
</gene>
<dbReference type="PANTHER" id="PTHR36504:SF1">
    <property type="entry name" value="LIPOPOLYSACCHARIDE EXPORT SYSTEM PROTEIN LPTA"/>
    <property type="match status" value="1"/>
</dbReference>
<dbReference type="Proteomes" id="UP001595828">
    <property type="component" value="Unassembled WGS sequence"/>
</dbReference>
<dbReference type="EMBL" id="JBHSDR010000003">
    <property type="protein sequence ID" value="MFC4294447.1"/>
    <property type="molecule type" value="Genomic_DNA"/>
</dbReference>
<dbReference type="InterPro" id="IPR052037">
    <property type="entry name" value="LPS_export_LptA"/>
</dbReference>
<proteinExistence type="predicted"/>
<evidence type="ECO:0000256" key="1">
    <source>
        <dbReference type="ARBA" id="ARBA00022729"/>
    </source>
</evidence>
<feature type="compositionally biased region" description="Low complexity" evidence="2">
    <location>
        <begin position="181"/>
        <end position="190"/>
    </location>
</feature>
<feature type="compositionally biased region" description="Low complexity" evidence="2">
    <location>
        <begin position="158"/>
        <end position="173"/>
    </location>
</feature>
<evidence type="ECO:0000313" key="5">
    <source>
        <dbReference type="Proteomes" id="UP001595828"/>
    </source>
</evidence>
<name>A0ABV8RM95_9SPHN</name>
<evidence type="ECO:0000256" key="2">
    <source>
        <dbReference type="SAM" id="MobiDB-lite"/>
    </source>
</evidence>
<keyword evidence="5" id="KW-1185">Reference proteome</keyword>
<reference evidence="5" key="1">
    <citation type="journal article" date="2019" name="Int. J. Syst. Evol. Microbiol.">
        <title>The Global Catalogue of Microorganisms (GCM) 10K type strain sequencing project: providing services to taxonomists for standard genome sequencing and annotation.</title>
        <authorList>
            <consortium name="The Broad Institute Genomics Platform"/>
            <consortium name="The Broad Institute Genome Sequencing Center for Infectious Disease"/>
            <person name="Wu L."/>
            <person name="Ma J."/>
        </authorList>
    </citation>
    <scope>NUCLEOTIDE SEQUENCE [LARGE SCALE GENOMIC DNA]</scope>
    <source>
        <strain evidence="5">CGMCC 1.12989</strain>
    </source>
</reference>
<protein>
    <submittedName>
        <fullName evidence="4">LptA/OstA family protein</fullName>
    </submittedName>
</protein>
<dbReference type="RefSeq" id="WP_379537897.1">
    <property type="nucleotide sequence ID" value="NZ_JBHSDR010000003.1"/>
</dbReference>
<dbReference type="Pfam" id="PF03968">
    <property type="entry name" value="LptD_N"/>
    <property type="match status" value="1"/>
</dbReference>
<sequence length="190" mass="19606">MDRSLYRTALRALAAGFLSGGLAMAGFGTLVSAQAISGFNSDAPVNYAADRIELQDRQQRVILSGNVDINQGGLRLRAARTTVAYTNAGSLKIQRIDATGGVQVTRGTETARGNVAIYDFNRRIITMVGNVALRRGTDTLNGGRLVIDLNSGVSSVDGRAGGSSSAVGSPVGSSTGGGRVSGSFSVPKRN</sequence>
<feature type="region of interest" description="Disordered" evidence="2">
    <location>
        <begin position="158"/>
        <end position="190"/>
    </location>
</feature>
<dbReference type="InterPro" id="IPR005653">
    <property type="entry name" value="OstA-like_N"/>
</dbReference>
<feature type="domain" description="Organic solvent tolerance-like N-terminal" evidence="3">
    <location>
        <begin position="49"/>
        <end position="152"/>
    </location>
</feature>
<comment type="caution">
    <text evidence="4">The sequence shown here is derived from an EMBL/GenBank/DDBJ whole genome shotgun (WGS) entry which is preliminary data.</text>
</comment>
<accession>A0ABV8RM95</accession>
<evidence type="ECO:0000259" key="3">
    <source>
        <dbReference type="Pfam" id="PF03968"/>
    </source>
</evidence>
<evidence type="ECO:0000313" key="4">
    <source>
        <dbReference type="EMBL" id="MFC4294447.1"/>
    </source>
</evidence>
<dbReference type="Gene3D" id="2.60.450.10">
    <property type="entry name" value="Lipopolysaccharide (LPS) transport protein A like domain"/>
    <property type="match status" value="1"/>
</dbReference>
<keyword evidence="1" id="KW-0732">Signal</keyword>
<dbReference type="PANTHER" id="PTHR36504">
    <property type="entry name" value="LIPOPOLYSACCHARIDE EXPORT SYSTEM PROTEIN LPTA"/>
    <property type="match status" value="1"/>
</dbReference>
<organism evidence="4 5">
    <name type="scientific">Novosphingobium tardum</name>
    <dbReference type="NCBI Taxonomy" id="1538021"/>
    <lineage>
        <taxon>Bacteria</taxon>
        <taxon>Pseudomonadati</taxon>
        <taxon>Pseudomonadota</taxon>
        <taxon>Alphaproteobacteria</taxon>
        <taxon>Sphingomonadales</taxon>
        <taxon>Sphingomonadaceae</taxon>
        <taxon>Novosphingobium</taxon>
    </lineage>
</organism>